<keyword evidence="3" id="KW-1185">Reference proteome</keyword>
<reference evidence="2 3" key="1">
    <citation type="submission" date="2020-05" db="EMBL/GenBank/DDBJ databases">
        <authorList>
            <person name="Carlin C.R."/>
        </authorList>
    </citation>
    <scope>NUCLEOTIDE SEQUENCE [LARGE SCALE GENOMIC DNA]</scope>
    <source>
        <strain evidence="2 3">FSL W9-0585</strain>
    </source>
</reference>
<dbReference type="GO" id="GO:0016787">
    <property type="term" value="F:hydrolase activity"/>
    <property type="evidence" value="ECO:0007669"/>
    <property type="project" value="UniProtKB-KW"/>
</dbReference>
<dbReference type="InterPro" id="IPR036514">
    <property type="entry name" value="SGNH_hydro_sf"/>
</dbReference>
<dbReference type="Gene3D" id="3.40.50.1110">
    <property type="entry name" value="SGNH hydrolase"/>
    <property type="match status" value="1"/>
</dbReference>
<evidence type="ECO:0000313" key="2">
    <source>
        <dbReference type="EMBL" id="MBA3925742.1"/>
    </source>
</evidence>
<dbReference type="InterPro" id="IPR013830">
    <property type="entry name" value="SGNH_hydro"/>
</dbReference>
<dbReference type="PANTHER" id="PTHR30383">
    <property type="entry name" value="THIOESTERASE 1/PROTEASE 1/LYSOPHOSPHOLIPASE L1"/>
    <property type="match status" value="1"/>
</dbReference>
<dbReference type="RefSeq" id="WP_181675960.1">
    <property type="nucleotide sequence ID" value="NZ_JABJVM010000004.1"/>
</dbReference>
<sequence length="389" mass="43729">MTIKLNRPTNAFQGGSYRNELNQNWDMLEKWIDENGTDGLSDFLANNSTIGGEQLSRAKIVNLFDKLDIEKNTSLVNLTGGTTAAEGTNTSRFIKVTPGQIIGVTMNATMVGCYYDFQKQYIGMMQMTEAISEWYTQTVPLGVNYVRVVVIDEHLDSYMLSQQATMPEQYYEHEISMPHFNSSKLLSGSRVVTFGDSITWYDGKIVDGVLYRGYQAYMRQAGASIKNEGLGNLTFAPNTKASSMYEQIVTNQYDFTNFDIVTIAAGTNDVAFNVPLGAVGGRNDTVFDTNTSLGALRATIEYIRINYPRTEIYLFTPLQNETRDMDKHEVIANGIIAIADIYSLPRLDLFRMSGLGKYTFEVYTRDGLHPNNEGFHMIGKRVVRMMESH</sequence>
<reference evidence="2 3" key="2">
    <citation type="submission" date="2020-08" db="EMBL/GenBank/DDBJ databases">
        <title>Listeria ohnekaius sp. nov. and Listeria portnoyii sp. nov. isolated from non-agricultural and natural environments.</title>
        <authorList>
            <person name="Weller D."/>
            <person name="Belias A.M."/>
            <person name="Liao J."/>
            <person name="Guo S."/>
            <person name="Orsi R.H."/>
            <person name="Wiedmann M."/>
        </authorList>
    </citation>
    <scope>NUCLEOTIDE SEQUENCE [LARGE SCALE GENOMIC DNA]</scope>
    <source>
        <strain evidence="2 3">FSL W9-0585</strain>
    </source>
</reference>
<dbReference type="EMBL" id="JABJVM010000004">
    <property type="protein sequence ID" value="MBA3925742.1"/>
    <property type="molecule type" value="Genomic_DNA"/>
</dbReference>
<organism evidence="2 3">
    <name type="scientific">Listeria rustica</name>
    <dbReference type="NCBI Taxonomy" id="2713503"/>
    <lineage>
        <taxon>Bacteria</taxon>
        <taxon>Bacillati</taxon>
        <taxon>Bacillota</taxon>
        <taxon>Bacilli</taxon>
        <taxon>Bacillales</taxon>
        <taxon>Listeriaceae</taxon>
        <taxon>Listeria</taxon>
    </lineage>
</organism>
<accession>A0A7W1YFK1</accession>
<name>A0A7W1YFK1_9LIST</name>
<protein>
    <submittedName>
        <fullName evidence="2">SGNH/GDSL hydrolase family protein</fullName>
    </submittedName>
</protein>
<evidence type="ECO:0000259" key="1">
    <source>
        <dbReference type="Pfam" id="PF13472"/>
    </source>
</evidence>
<keyword evidence="2" id="KW-0378">Hydrolase</keyword>
<dbReference type="AlphaFoldDB" id="A0A7W1YFK1"/>
<dbReference type="CDD" id="cd00229">
    <property type="entry name" value="SGNH_hydrolase"/>
    <property type="match status" value="1"/>
</dbReference>
<dbReference type="Pfam" id="PF13472">
    <property type="entry name" value="Lipase_GDSL_2"/>
    <property type="match status" value="1"/>
</dbReference>
<proteinExistence type="predicted"/>
<dbReference type="Proteomes" id="UP000548787">
    <property type="component" value="Unassembled WGS sequence"/>
</dbReference>
<dbReference type="SUPFAM" id="SSF52266">
    <property type="entry name" value="SGNH hydrolase"/>
    <property type="match status" value="1"/>
</dbReference>
<feature type="domain" description="SGNH hydrolase-type esterase" evidence="1">
    <location>
        <begin position="194"/>
        <end position="374"/>
    </location>
</feature>
<gene>
    <name evidence="2" type="ORF">HPK16_05240</name>
</gene>
<dbReference type="InterPro" id="IPR051532">
    <property type="entry name" value="Ester_Hydrolysis_Enzymes"/>
</dbReference>
<evidence type="ECO:0000313" key="3">
    <source>
        <dbReference type="Proteomes" id="UP000548787"/>
    </source>
</evidence>
<comment type="caution">
    <text evidence="2">The sequence shown here is derived from an EMBL/GenBank/DDBJ whole genome shotgun (WGS) entry which is preliminary data.</text>
</comment>